<organism evidence="3 4">
    <name type="scientific">Austropuccinia psidii MF-1</name>
    <dbReference type="NCBI Taxonomy" id="1389203"/>
    <lineage>
        <taxon>Eukaryota</taxon>
        <taxon>Fungi</taxon>
        <taxon>Dikarya</taxon>
        <taxon>Basidiomycota</taxon>
        <taxon>Pucciniomycotina</taxon>
        <taxon>Pucciniomycetes</taxon>
        <taxon>Pucciniales</taxon>
        <taxon>Sphaerophragmiaceae</taxon>
        <taxon>Austropuccinia</taxon>
    </lineage>
</organism>
<feature type="domain" description="HAT C-terminal dimerisation" evidence="2">
    <location>
        <begin position="100"/>
        <end position="148"/>
    </location>
</feature>
<dbReference type="Pfam" id="PF05699">
    <property type="entry name" value="Dimer_Tnp_hAT"/>
    <property type="match status" value="1"/>
</dbReference>
<dbReference type="Proteomes" id="UP000765509">
    <property type="component" value="Unassembled WGS sequence"/>
</dbReference>
<dbReference type="InterPro" id="IPR012337">
    <property type="entry name" value="RNaseH-like_sf"/>
</dbReference>
<feature type="compositionally biased region" description="Pro residues" evidence="1">
    <location>
        <begin position="221"/>
        <end position="232"/>
    </location>
</feature>
<dbReference type="AlphaFoldDB" id="A0A9Q3BH41"/>
<gene>
    <name evidence="3" type="ORF">O181_004808</name>
</gene>
<sequence length="241" mass="27131">MLLTKIPAISASILDPQFKLQFYSYDTTLARFGASASHLAGIFQSEAAKEFKGSSPMPQLAEQEQRGLFDDRYLLSSEEGSSLECEIQHFFSEPPKPKSTNTLQCCKPQATVSPTLASMACKYLSIPATSAPLETVFSGGRKMITYQHASLCSMPVSRIGLMFGHTYRINKYDIIFLVCFAAIFKRKYNNYYIYKILFFHKKFRLKDIPRSIPHGHETSYRPPPAKKCPPAPKNAFPSTVM</sequence>
<dbReference type="SUPFAM" id="SSF53098">
    <property type="entry name" value="Ribonuclease H-like"/>
    <property type="match status" value="1"/>
</dbReference>
<dbReference type="OrthoDB" id="2409584at2759"/>
<evidence type="ECO:0000313" key="3">
    <source>
        <dbReference type="EMBL" id="MBW0465093.1"/>
    </source>
</evidence>
<keyword evidence="4" id="KW-1185">Reference proteome</keyword>
<dbReference type="GO" id="GO:0046983">
    <property type="term" value="F:protein dimerization activity"/>
    <property type="evidence" value="ECO:0007669"/>
    <property type="project" value="InterPro"/>
</dbReference>
<accession>A0A9Q3BH41</accession>
<dbReference type="PANTHER" id="PTHR47611">
    <property type="entry name" value="HAT DIMERISATION DOMAIN, C-TERMINAL"/>
    <property type="match status" value="1"/>
</dbReference>
<dbReference type="PANTHER" id="PTHR47611:SF1">
    <property type="entry name" value="CCHC-TYPE DOMAIN-CONTAINING PROTEIN"/>
    <property type="match status" value="1"/>
</dbReference>
<evidence type="ECO:0000256" key="1">
    <source>
        <dbReference type="SAM" id="MobiDB-lite"/>
    </source>
</evidence>
<dbReference type="InterPro" id="IPR008906">
    <property type="entry name" value="HATC_C_dom"/>
</dbReference>
<proteinExistence type="predicted"/>
<reference evidence="3" key="1">
    <citation type="submission" date="2021-03" db="EMBL/GenBank/DDBJ databases">
        <title>Draft genome sequence of rust myrtle Austropuccinia psidii MF-1, a brazilian biotype.</title>
        <authorList>
            <person name="Quecine M.C."/>
            <person name="Pachon D.M.R."/>
            <person name="Bonatelli M.L."/>
            <person name="Correr F.H."/>
            <person name="Franceschini L.M."/>
            <person name="Leite T.F."/>
            <person name="Margarido G.R.A."/>
            <person name="Almeida C.A."/>
            <person name="Ferrarezi J.A."/>
            <person name="Labate C.A."/>
        </authorList>
    </citation>
    <scope>NUCLEOTIDE SEQUENCE</scope>
    <source>
        <strain evidence="3">MF-1</strain>
    </source>
</reference>
<protein>
    <recommendedName>
        <fullName evidence="2">HAT C-terminal dimerisation domain-containing protein</fullName>
    </recommendedName>
</protein>
<name>A0A9Q3BH41_9BASI</name>
<evidence type="ECO:0000313" key="4">
    <source>
        <dbReference type="Proteomes" id="UP000765509"/>
    </source>
</evidence>
<feature type="region of interest" description="Disordered" evidence="1">
    <location>
        <begin position="215"/>
        <end position="241"/>
    </location>
</feature>
<comment type="caution">
    <text evidence="3">The sequence shown here is derived from an EMBL/GenBank/DDBJ whole genome shotgun (WGS) entry which is preliminary data.</text>
</comment>
<evidence type="ECO:0000259" key="2">
    <source>
        <dbReference type="Pfam" id="PF05699"/>
    </source>
</evidence>
<dbReference type="EMBL" id="AVOT02000951">
    <property type="protein sequence ID" value="MBW0465093.1"/>
    <property type="molecule type" value="Genomic_DNA"/>
</dbReference>